<dbReference type="Proteomes" id="UP000274131">
    <property type="component" value="Unassembled WGS sequence"/>
</dbReference>
<keyword evidence="2" id="KW-0344">Guanine-nucleotide releasing factor</keyword>
<gene>
    <name evidence="4" type="ORF">EVEC_LOCUS877</name>
</gene>
<dbReference type="GO" id="GO:0016020">
    <property type="term" value="C:membrane"/>
    <property type="evidence" value="ECO:0007669"/>
    <property type="project" value="TreeGrafter"/>
</dbReference>
<dbReference type="Gene3D" id="2.170.150.10">
    <property type="entry name" value="Metal Binding Protein, Guanine Nucleotide Exchange Factor, Chain A"/>
    <property type="match status" value="1"/>
</dbReference>
<dbReference type="InterPro" id="IPR007515">
    <property type="entry name" value="Mss4"/>
</dbReference>
<reference evidence="4 5" key="2">
    <citation type="submission" date="2018-10" db="EMBL/GenBank/DDBJ databases">
        <authorList>
            <consortium name="Pathogen Informatics"/>
        </authorList>
    </citation>
    <scope>NUCLEOTIDE SEQUENCE [LARGE SCALE GENOMIC DNA]</scope>
</reference>
<dbReference type="GO" id="GO:0007264">
    <property type="term" value="P:small GTPase-mediated signal transduction"/>
    <property type="evidence" value="ECO:0007669"/>
    <property type="project" value="InterPro"/>
</dbReference>
<dbReference type="STRING" id="51028.A0A0N4UUT4"/>
<evidence type="ECO:0000256" key="3">
    <source>
        <dbReference type="ARBA" id="ARBA00022927"/>
    </source>
</evidence>
<evidence type="ECO:0000256" key="1">
    <source>
        <dbReference type="ARBA" id="ARBA00022448"/>
    </source>
</evidence>
<dbReference type="EMBL" id="UXUI01007145">
    <property type="protein sequence ID" value="VDD85734.1"/>
    <property type="molecule type" value="Genomic_DNA"/>
</dbReference>
<dbReference type="GO" id="GO:0005085">
    <property type="term" value="F:guanyl-nucleotide exchange factor activity"/>
    <property type="evidence" value="ECO:0007669"/>
    <property type="project" value="UniProtKB-KW"/>
</dbReference>
<dbReference type="PANTHER" id="PTHR13276:SF0">
    <property type="entry name" value="GUANINE NUCLEOTIDE EXCHANGE FACTOR MSS4"/>
    <property type="match status" value="1"/>
</dbReference>
<evidence type="ECO:0000313" key="5">
    <source>
        <dbReference type="Proteomes" id="UP000274131"/>
    </source>
</evidence>
<dbReference type="PROSITE" id="PS51796">
    <property type="entry name" value="MSS4"/>
    <property type="match status" value="1"/>
</dbReference>
<dbReference type="GO" id="GO:0008270">
    <property type="term" value="F:zinc ion binding"/>
    <property type="evidence" value="ECO:0007669"/>
    <property type="project" value="TreeGrafter"/>
</dbReference>
<sequence>MSPSVAVHIAYKPYDLPLCRQKKDGLAVEKEWSVAKMLDFDNVGFTHASEGVKYLVCADCEVGPVGYLSLESQTHYIALSRVCHEKPKLQANGDTALVDTHSTEVREESSCQ</sequence>
<dbReference type="GO" id="GO:0005829">
    <property type="term" value="C:cytosol"/>
    <property type="evidence" value="ECO:0007669"/>
    <property type="project" value="TreeGrafter"/>
</dbReference>
<dbReference type="GO" id="GO:0006892">
    <property type="term" value="P:post-Golgi vesicle-mediated transport"/>
    <property type="evidence" value="ECO:0007669"/>
    <property type="project" value="TreeGrafter"/>
</dbReference>
<keyword evidence="1" id="KW-0813">Transport</keyword>
<dbReference type="GO" id="GO:0015031">
    <property type="term" value="P:protein transport"/>
    <property type="evidence" value="ECO:0007669"/>
    <property type="project" value="UniProtKB-KW"/>
</dbReference>
<reference evidence="6" key="1">
    <citation type="submission" date="2017-02" db="UniProtKB">
        <authorList>
            <consortium name="WormBaseParasite"/>
        </authorList>
    </citation>
    <scope>IDENTIFICATION</scope>
</reference>
<dbReference type="AlphaFoldDB" id="A0A0N4UUT4"/>
<evidence type="ECO:0000313" key="6">
    <source>
        <dbReference type="WBParaSite" id="EVEC_0000116901-mRNA-1"/>
    </source>
</evidence>
<evidence type="ECO:0000256" key="2">
    <source>
        <dbReference type="ARBA" id="ARBA00022658"/>
    </source>
</evidence>
<proteinExistence type="predicted"/>
<dbReference type="InterPro" id="IPR011057">
    <property type="entry name" value="Mss4-like_sf"/>
</dbReference>
<dbReference type="OrthoDB" id="30840at2759"/>
<dbReference type="PANTHER" id="PTHR13276">
    <property type="entry name" value="GUANINE NUCLEOTIDE EXCHANGE FACTOR MSS4"/>
    <property type="match status" value="1"/>
</dbReference>
<evidence type="ECO:0000313" key="4">
    <source>
        <dbReference type="EMBL" id="VDD85734.1"/>
    </source>
</evidence>
<dbReference type="Pfam" id="PF04421">
    <property type="entry name" value="Mss4"/>
    <property type="match status" value="1"/>
</dbReference>
<keyword evidence="3" id="KW-0653">Protein transport</keyword>
<protein>
    <submittedName>
        <fullName evidence="6">Guanine nucleotide exchange factor MSS4</fullName>
    </submittedName>
</protein>
<accession>A0A0N4UUT4</accession>
<dbReference type="SUPFAM" id="SSF51316">
    <property type="entry name" value="Mss4-like"/>
    <property type="match status" value="1"/>
</dbReference>
<keyword evidence="5" id="KW-1185">Reference proteome</keyword>
<organism evidence="6">
    <name type="scientific">Enterobius vermicularis</name>
    <name type="common">Human pinworm</name>
    <dbReference type="NCBI Taxonomy" id="51028"/>
    <lineage>
        <taxon>Eukaryota</taxon>
        <taxon>Metazoa</taxon>
        <taxon>Ecdysozoa</taxon>
        <taxon>Nematoda</taxon>
        <taxon>Chromadorea</taxon>
        <taxon>Rhabditida</taxon>
        <taxon>Spirurina</taxon>
        <taxon>Oxyuridomorpha</taxon>
        <taxon>Oxyuroidea</taxon>
        <taxon>Oxyuridae</taxon>
        <taxon>Enterobius</taxon>
    </lineage>
</organism>
<dbReference type="InterPro" id="IPR011323">
    <property type="entry name" value="Mss4/transl-control_tumour"/>
</dbReference>
<name>A0A0N4UUT4_ENTVE</name>
<dbReference type="WBParaSite" id="EVEC_0000116901-mRNA-1">
    <property type="protein sequence ID" value="EVEC_0000116901-mRNA-1"/>
    <property type="gene ID" value="EVEC_0000116901"/>
</dbReference>